<organism evidence="1">
    <name type="scientific">Lepeophtheirus salmonis</name>
    <name type="common">Salmon louse</name>
    <name type="synonym">Caligus salmonis</name>
    <dbReference type="NCBI Taxonomy" id="72036"/>
    <lineage>
        <taxon>Eukaryota</taxon>
        <taxon>Metazoa</taxon>
        <taxon>Ecdysozoa</taxon>
        <taxon>Arthropoda</taxon>
        <taxon>Crustacea</taxon>
        <taxon>Multicrustacea</taxon>
        <taxon>Hexanauplia</taxon>
        <taxon>Copepoda</taxon>
        <taxon>Siphonostomatoida</taxon>
        <taxon>Caligidae</taxon>
        <taxon>Lepeophtheirus</taxon>
    </lineage>
</organism>
<reference evidence="1" key="1">
    <citation type="submission" date="2014-05" db="EMBL/GenBank/DDBJ databases">
        <authorList>
            <person name="Chronopoulou M."/>
        </authorList>
    </citation>
    <scope>NUCLEOTIDE SEQUENCE</scope>
    <source>
        <tissue evidence="1">Whole organism</tissue>
    </source>
</reference>
<evidence type="ECO:0000313" key="1">
    <source>
        <dbReference type="EMBL" id="CDW48686.1"/>
    </source>
</evidence>
<proteinExistence type="predicted"/>
<protein>
    <submittedName>
        <fullName evidence="1">Uncharacterized protein</fullName>
    </submittedName>
</protein>
<dbReference type="EMBL" id="HACA01031325">
    <property type="protein sequence ID" value="CDW48686.1"/>
    <property type="molecule type" value="Transcribed_RNA"/>
</dbReference>
<accession>A0A0K2VFH9</accession>
<name>A0A0K2VFH9_LEPSM</name>
<dbReference type="AlphaFoldDB" id="A0A0K2VFH9"/>
<sequence length="74" mass="9274">MMAICRSLTHKTRWTQSPNQYQGQEQHFRAQNFQERTHTCIYNNLREYYLFYHQWTKLYVRLLHMGFRSRTQSL</sequence>